<dbReference type="InterPro" id="IPR050307">
    <property type="entry name" value="Sterol_Desaturase_Related"/>
</dbReference>
<organism evidence="7 8">
    <name type="scientific">Characodon lateralis</name>
    <dbReference type="NCBI Taxonomy" id="208331"/>
    <lineage>
        <taxon>Eukaryota</taxon>
        <taxon>Metazoa</taxon>
        <taxon>Chordata</taxon>
        <taxon>Craniata</taxon>
        <taxon>Vertebrata</taxon>
        <taxon>Euteleostomi</taxon>
        <taxon>Actinopterygii</taxon>
        <taxon>Neopterygii</taxon>
        <taxon>Teleostei</taxon>
        <taxon>Neoteleostei</taxon>
        <taxon>Acanthomorphata</taxon>
        <taxon>Ovalentaria</taxon>
        <taxon>Atherinomorphae</taxon>
        <taxon>Cyprinodontiformes</taxon>
        <taxon>Goodeidae</taxon>
        <taxon>Characodon</taxon>
    </lineage>
</organism>
<evidence type="ECO:0000313" key="8">
    <source>
        <dbReference type="Proteomes" id="UP001352852"/>
    </source>
</evidence>
<name>A0ABU7F195_9TELE</name>
<evidence type="ECO:0000256" key="2">
    <source>
        <dbReference type="ARBA" id="ARBA00022692"/>
    </source>
</evidence>
<evidence type="ECO:0000256" key="1">
    <source>
        <dbReference type="ARBA" id="ARBA00004370"/>
    </source>
</evidence>
<dbReference type="InterPro" id="IPR006694">
    <property type="entry name" value="Fatty_acid_hydroxylase"/>
</dbReference>
<dbReference type="EMBL" id="JAHUTJ010074012">
    <property type="protein sequence ID" value="MED6292855.1"/>
    <property type="molecule type" value="Genomic_DNA"/>
</dbReference>
<proteinExistence type="predicted"/>
<feature type="transmembrane region" description="Helical" evidence="5">
    <location>
        <begin position="148"/>
        <end position="170"/>
    </location>
</feature>
<dbReference type="Pfam" id="PF04116">
    <property type="entry name" value="FA_hydroxylase"/>
    <property type="match status" value="1"/>
</dbReference>
<evidence type="ECO:0000256" key="3">
    <source>
        <dbReference type="ARBA" id="ARBA00022989"/>
    </source>
</evidence>
<protein>
    <recommendedName>
        <fullName evidence="6">Fatty acid hydroxylase domain-containing protein</fullName>
    </recommendedName>
</protein>
<dbReference type="PANTHER" id="PTHR11863">
    <property type="entry name" value="STEROL DESATURASE"/>
    <property type="match status" value="1"/>
</dbReference>
<keyword evidence="8" id="KW-1185">Reference proteome</keyword>
<feature type="domain" description="Fatty acid hydroxylase" evidence="6">
    <location>
        <begin position="159"/>
        <end position="291"/>
    </location>
</feature>
<reference evidence="7 8" key="1">
    <citation type="submission" date="2021-06" db="EMBL/GenBank/DDBJ databases">
        <authorList>
            <person name="Palmer J.M."/>
        </authorList>
    </citation>
    <scope>NUCLEOTIDE SEQUENCE [LARGE SCALE GENOMIC DNA]</scope>
    <source>
        <strain evidence="7 8">CL_MEX2019</strain>
        <tissue evidence="7">Muscle</tissue>
    </source>
</reference>
<evidence type="ECO:0000256" key="4">
    <source>
        <dbReference type="ARBA" id="ARBA00023136"/>
    </source>
</evidence>
<comment type="caution">
    <text evidence="7">The sequence shown here is derived from an EMBL/GenBank/DDBJ whole genome shotgun (WGS) entry which is preliminary data.</text>
</comment>
<keyword evidence="4 5" id="KW-0472">Membrane</keyword>
<dbReference type="Proteomes" id="UP001352852">
    <property type="component" value="Unassembled WGS sequence"/>
</dbReference>
<comment type="subcellular location">
    <subcellularLocation>
        <location evidence="1">Membrane</location>
    </subcellularLocation>
</comment>
<evidence type="ECO:0000313" key="7">
    <source>
        <dbReference type="EMBL" id="MED6292855.1"/>
    </source>
</evidence>
<keyword evidence="3 5" id="KW-1133">Transmembrane helix</keyword>
<evidence type="ECO:0000259" key="6">
    <source>
        <dbReference type="Pfam" id="PF04116"/>
    </source>
</evidence>
<sequence length="302" mass="35060">MFRNTAVSDCSIFSQKKTASDLCFRMAFADNSLDIWTNFLGQNSLLQPLWDNLRLNYQDYVRSPLFPVVLTVSSYFIFCIPYLVCDIMGDRWPWVQQFKIQPSYRPTASSLLHCTGVTLYNHVFLVLPASVAQWLWRPPADLPDQAPRLIELIVGVIGNLLLFDFQYFIWHLLHHRIRWLYITFHAIHHKYSSPFALATQCLGGWELVTVGFWTTLNPVVLKSHLLTTWVFMLVHVYVSVEDHCGYDFPWSTSRLIPFGIYGGPSKHNVHHQKPSTNFAPHFSHWDKIFGTHADFSFCNAMK</sequence>
<accession>A0ABU7F195</accession>
<feature type="transmembrane region" description="Helical" evidence="5">
    <location>
        <begin position="65"/>
        <end position="89"/>
    </location>
</feature>
<evidence type="ECO:0000256" key="5">
    <source>
        <dbReference type="SAM" id="Phobius"/>
    </source>
</evidence>
<keyword evidence="2 5" id="KW-0812">Transmembrane</keyword>
<gene>
    <name evidence="7" type="ORF">CHARACLAT_004973</name>
</gene>